<dbReference type="Gene3D" id="3.10.310.70">
    <property type="match status" value="1"/>
</dbReference>
<keyword evidence="3" id="KW-1185">Reference proteome</keyword>
<dbReference type="InterPro" id="IPR032466">
    <property type="entry name" value="Metal_Hydrolase"/>
</dbReference>
<dbReference type="Gene3D" id="2.30.40.10">
    <property type="entry name" value="Urease, subunit C, domain 1"/>
    <property type="match status" value="1"/>
</dbReference>
<protein>
    <submittedName>
        <fullName evidence="2">Amidohydrolase</fullName>
    </submittedName>
</protein>
<dbReference type="InterPro" id="IPR013108">
    <property type="entry name" value="Amidohydro_3"/>
</dbReference>
<reference evidence="2 3" key="1">
    <citation type="submission" date="2018-09" db="EMBL/GenBank/DDBJ databases">
        <title>Nocardia yunnanensis sp. nov., an actinomycete isolated from a soil sample.</title>
        <authorList>
            <person name="Zhang J."/>
        </authorList>
    </citation>
    <scope>NUCLEOTIDE SEQUENCE [LARGE SCALE GENOMIC DNA]</scope>
    <source>
        <strain evidence="2 3">CFHS0054</strain>
    </source>
</reference>
<dbReference type="InterPro" id="IPR011059">
    <property type="entry name" value="Metal-dep_hydrolase_composite"/>
</dbReference>
<evidence type="ECO:0000259" key="1">
    <source>
        <dbReference type="Pfam" id="PF07969"/>
    </source>
</evidence>
<organism evidence="2 3">
    <name type="scientific">Nocardia yunnanensis</name>
    <dbReference type="NCBI Taxonomy" id="2382165"/>
    <lineage>
        <taxon>Bacteria</taxon>
        <taxon>Bacillati</taxon>
        <taxon>Actinomycetota</taxon>
        <taxon>Actinomycetes</taxon>
        <taxon>Mycobacteriales</taxon>
        <taxon>Nocardiaceae</taxon>
        <taxon>Nocardia</taxon>
    </lineage>
</organism>
<dbReference type="PANTHER" id="PTHR22642">
    <property type="entry name" value="IMIDAZOLONEPROPIONASE"/>
    <property type="match status" value="1"/>
</dbReference>
<gene>
    <name evidence="2" type="ORF">D7D52_31740</name>
</gene>
<dbReference type="KEGG" id="nyu:D7D52_31740"/>
<dbReference type="EMBL" id="CP032568">
    <property type="protein sequence ID" value="AYF77630.1"/>
    <property type="molecule type" value="Genomic_DNA"/>
</dbReference>
<dbReference type="OrthoDB" id="3173428at2"/>
<keyword evidence="2" id="KW-0378">Hydrolase</keyword>
<dbReference type="Gene3D" id="3.20.20.140">
    <property type="entry name" value="Metal-dependent hydrolases"/>
    <property type="match status" value="1"/>
</dbReference>
<dbReference type="CDD" id="cd01300">
    <property type="entry name" value="YtcJ_like"/>
    <property type="match status" value="1"/>
</dbReference>
<dbReference type="SUPFAM" id="SSF51338">
    <property type="entry name" value="Composite domain of metallo-dependent hydrolases"/>
    <property type="match status" value="1"/>
</dbReference>
<dbReference type="InterPro" id="IPR033932">
    <property type="entry name" value="YtcJ-like"/>
</dbReference>
<dbReference type="PANTHER" id="PTHR22642:SF2">
    <property type="entry name" value="PROTEIN LONG AFTER FAR-RED 3"/>
    <property type="match status" value="1"/>
</dbReference>
<dbReference type="Proteomes" id="UP000267164">
    <property type="component" value="Chromosome"/>
</dbReference>
<evidence type="ECO:0000313" key="2">
    <source>
        <dbReference type="EMBL" id="AYF77630.1"/>
    </source>
</evidence>
<dbReference type="GO" id="GO:0016810">
    <property type="term" value="F:hydrolase activity, acting on carbon-nitrogen (but not peptide) bonds"/>
    <property type="evidence" value="ECO:0007669"/>
    <property type="project" value="InterPro"/>
</dbReference>
<dbReference type="SUPFAM" id="SSF51556">
    <property type="entry name" value="Metallo-dependent hydrolases"/>
    <property type="match status" value="1"/>
</dbReference>
<dbReference type="Pfam" id="PF07969">
    <property type="entry name" value="Amidohydro_3"/>
    <property type="match status" value="1"/>
</dbReference>
<proteinExistence type="predicted"/>
<name>A0A386ZJT7_9NOCA</name>
<feature type="domain" description="Amidohydrolase 3" evidence="1">
    <location>
        <begin position="55"/>
        <end position="533"/>
    </location>
</feature>
<dbReference type="AlphaFoldDB" id="A0A386ZJT7"/>
<dbReference type="RefSeq" id="WP_120742285.1">
    <property type="nucleotide sequence ID" value="NZ_CP032568.1"/>
</dbReference>
<evidence type="ECO:0000313" key="3">
    <source>
        <dbReference type="Proteomes" id="UP000267164"/>
    </source>
</evidence>
<sequence length="539" mass="58108">MSDGRADLLIRAAAIHTLVPGQDPQRALAVRGDRIVALSADPRGLDGWAGADTVVIDRPGATVLPSFDDTHTHLMIAANSAHDVPVHLARDIPDMLALIRERAQRTPPGQWIRTTANWQEINLAERRFPTARELDSATDAHPVLLMRGGHNIVVNSAALTMAGIGAETPDPAGGHLGRAADGTLDGWLQDNAIPLVTRLLPQATAAQRIDGFRTATQDYAAKGIGAVRDAMVPVTELPVLAAALDAGALRVRVRVMASALGLTTVEAVDELLDQLEPWRYLPGPWLRVWGVKFGLDGGIEAGATREPYACDHDFHGYLTWDPELLVTAMDRVLRRGWRIGTHAYGDRAVERLLDVYAELRQRHPALPAGWLVMEHGGLADARLRARAVALGIPVTIQQPLQHDVARIQDTYWGPERVDRLFPARGWIDQGALVTGGSDYPVGAYGAMRSVWGMVTRQTVTGVRGPEHAITAAEAIALHTTNAVALLGESDERGILAPGRLADLTLWDVDPAGAPAERLHGLEPSHTVIGGQLIHEQPRA</sequence>
<accession>A0A386ZJT7</accession>